<feature type="transmembrane region" description="Helical" evidence="6">
    <location>
        <begin position="7"/>
        <end position="26"/>
    </location>
</feature>
<evidence type="ECO:0000313" key="7">
    <source>
        <dbReference type="EMBL" id="SFZ83057.1"/>
    </source>
</evidence>
<dbReference type="GO" id="GO:0016020">
    <property type="term" value="C:membrane"/>
    <property type="evidence" value="ECO:0007669"/>
    <property type="project" value="UniProtKB-SubCell"/>
</dbReference>
<dbReference type="EMBL" id="LT634361">
    <property type="protein sequence ID" value="SFZ83057.1"/>
    <property type="molecule type" value="Genomic_DNA"/>
</dbReference>
<dbReference type="GO" id="GO:0016787">
    <property type="term" value="F:hydrolase activity"/>
    <property type="evidence" value="ECO:0007669"/>
    <property type="project" value="TreeGrafter"/>
</dbReference>
<feature type="transmembrane region" description="Helical" evidence="6">
    <location>
        <begin position="167"/>
        <end position="188"/>
    </location>
</feature>
<feature type="transmembrane region" description="Helical" evidence="6">
    <location>
        <begin position="110"/>
        <end position="129"/>
    </location>
</feature>
<evidence type="ECO:0000256" key="5">
    <source>
        <dbReference type="ARBA" id="ARBA00023136"/>
    </source>
</evidence>
<dbReference type="InterPro" id="IPR012506">
    <property type="entry name" value="TMEM86B-like"/>
</dbReference>
<dbReference type="RefSeq" id="WP_024739942.1">
    <property type="nucleotide sequence ID" value="NZ_BAUG01000002.1"/>
</dbReference>
<dbReference type="Proteomes" id="UP000231564">
    <property type="component" value="Chromosome MARIT"/>
</dbReference>
<organism evidence="7 8">
    <name type="scientific">Tenacibaculum maritimum NCIMB 2154</name>
    <dbReference type="NCBI Taxonomy" id="1349785"/>
    <lineage>
        <taxon>Bacteria</taxon>
        <taxon>Pseudomonadati</taxon>
        <taxon>Bacteroidota</taxon>
        <taxon>Flavobacteriia</taxon>
        <taxon>Flavobacteriales</taxon>
        <taxon>Flavobacteriaceae</taxon>
        <taxon>Tenacibaculum</taxon>
    </lineage>
</organism>
<comment type="similarity">
    <text evidence="2">Belongs to the TMEM86 family.</text>
</comment>
<dbReference type="PANTHER" id="PTHR31885">
    <property type="entry name" value="GH04784P"/>
    <property type="match status" value="1"/>
</dbReference>
<feature type="transmembrane region" description="Helical" evidence="6">
    <location>
        <begin position="57"/>
        <end position="74"/>
    </location>
</feature>
<dbReference type="AlphaFoldDB" id="A0A2H1EA77"/>
<dbReference type="Pfam" id="PF07947">
    <property type="entry name" value="YhhN"/>
    <property type="match status" value="1"/>
</dbReference>
<feature type="transmembrane region" description="Helical" evidence="6">
    <location>
        <begin position="135"/>
        <end position="155"/>
    </location>
</feature>
<evidence type="ECO:0000256" key="1">
    <source>
        <dbReference type="ARBA" id="ARBA00004141"/>
    </source>
</evidence>
<dbReference type="PANTHER" id="PTHR31885:SF6">
    <property type="entry name" value="GH04784P"/>
    <property type="match status" value="1"/>
</dbReference>
<comment type="subcellular location">
    <subcellularLocation>
        <location evidence="1">Membrane</location>
        <topology evidence="1">Multi-pass membrane protein</topology>
    </subcellularLocation>
</comment>
<protein>
    <submittedName>
        <fullName evidence="7">Putative YhhN-like family protein</fullName>
    </submittedName>
</protein>
<reference evidence="7 8" key="1">
    <citation type="submission" date="2016-11" db="EMBL/GenBank/DDBJ databases">
        <authorList>
            <person name="Jaros S."/>
            <person name="Januszkiewicz K."/>
            <person name="Wedrychowicz H."/>
        </authorList>
    </citation>
    <scope>NUCLEOTIDE SEQUENCE [LARGE SCALE GENOMIC DNA]</scope>
    <source>
        <strain evidence="7">NCIMB 2154T</strain>
    </source>
</reference>
<dbReference type="GeneID" id="47723379"/>
<keyword evidence="3 6" id="KW-0812">Transmembrane</keyword>
<accession>A0A2H1EA77</accession>
<feature type="transmembrane region" description="Helical" evidence="6">
    <location>
        <begin position="194"/>
        <end position="214"/>
    </location>
</feature>
<evidence type="ECO:0000256" key="4">
    <source>
        <dbReference type="ARBA" id="ARBA00022989"/>
    </source>
</evidence>
<gene>
    <name evidence="7" type="ORF">MARIT_1877</name>
</gene>
<keyword evidence="5 6" id="KW-0472">Membrane</keyword>
<evidence type="ECO:0000313" key="8">
    <source>
        <dbReference type="Proteomes" id="UP000231564"/>
    </source>
</evidence>
<sequence>MTKHIKIVFVSILFILVAIIDIYAVIIQNKTIEIFFKPLLMTILVVIYLLSVKKPNFWLVSGLFFSFWGDVFLLDKKKYFVFGLGAFLIAHFMYIKMTASFLKIISKRKLIKAAIPFITFFGTILFFISANLGNMLVPVIIYGLAISAFGTCALLNYKEQKSLENSWLLLGALLFIASDSMIALNNFYTPKHLFDILIITLYVVSQYLIVKAIVAKSG</sequence>
<feature type="transmembrane region" description="Helical" evidence="6">
    <location>
        <begin position="80"/>
        <end position="98"/>
    </location>
</feature>
<dbReference type="STRING" id="1349785.GCA_000509405_02832"/>
<evidence type="ECO:0000256" key="6">
    <source>
        <dbReference type="SAM" id="Phobius"/>
    </source>
</evidence>
<keyword evidence="4 6" id="KW-1133">Transmembrane helix</keyword>
<name>A0A2H1EA77_9FLAO</name>
<keyword evidence="8" id="KW-1185">Reference proteome</keyword>
<proteinExistence type="inferred from homology"/>
<feature type="transmembrane region" description="Helical" evidence="6">
    <location>
        <begin position="32"/>
        <end position="50"/>
    </location>
</feature>
<evidence type="ECO:0000256" key="3">
    <source>
        <dbReference type="ARBA" id="ARBA00022692"/>
    </source>
</evidence>
<evidence type="ECO:0000256" key="2">
    <source>
        <dbReference type="ARBA" id="ARBA00007375"/>
    </source>
</evidence>
<dbReference type="KEGG" id="tmar:MARIT_1877"/>